<gene>
    <name evidence="3" type="ORF">EUA98_11960</name>
</gene>
<comment type="caution">
    <text evidence="3">The sequence shown here is derived from an EMBL/GenBank/DDBJ whole genome shotgun (WGS) entry which is preliminary data.</text>
</comment>
<reference evidence="3 4" key="1">
    <citation type="submission" date="2019-01" db="EMBL/GenBank/DDBJ databases">
        <title>Novel species of Cellulomonas.</title>
        <authorList>
            <person name="Liu Q."/>
            <person name="Xin Y.-H."/>
        </authorList>
    </citation>
    <scope>NUCLEOTIDE SEQUENCE [LARGE SCALE GENOMIC DNA]</scope>
    <source>
        <strain evidence="3 4">HLT2-17</strain>
    </source>
</reference>
<evidence type="ECO:0000313" key="4">
    <source>
        <dbReference type="Proteomes" id="UP000293764"/>
    </source>
</evidence>
<dbReference type="Proteomes" id="UP000293764">
    <property type="component" value="Unassembled WGS sequence"/>
</dbReference>
<dbReference type="RefSeq" id="WP_130102920.1">
    <property type="nucleotide sequence ID" value="NZ_SDWW01000027.1"/>
</dbReference>
<dbReference type="AlphaFoldDB" id="A0A4Q5MYJ3"/>
<keyword evidence="3" id="KW-0808">Transferase</keyword>
<dbReference type="Gene3D" id="3.40.50.150">
    <property type="entry name" value="Vaccinia Virus protein VP39"/>
    <property type="match status" value="1"/>
</dbReference>
<protein>
    <submittedName>
        <fullName evidence="3">Transferase</fullName>
    </submittedName>
</protein>
<dbReference type="InterPro" id="IPR029063">
    <property type="entry name" value="SAM-dependent_MTases_sf"/>
</dbReference>
<dbReference type="OrthoDB" id="9815644at2"/>
<keyword evidence="4" id="KW-1185">Reference proteome</keyword>
<dbReference type="EMBL" id="SDWW01000027">
    <property type="protein sequence ID" value="RYV50760.1"/>
    <property type="molecule type" value="Genomic_DNA"/>
</dbReference>
<dbReference type="GO" id="GO:0016740">
    <property type="term" value="F:transferase activity"/>
    <property type="evidence" value="ECO:0007669"/>
    <property type="project" value="UniProtKB-KW"/>
</dbReference>
<dbReference type="InterPro" id="IPR013691">
    <property type="entry name" value="MeTrfase_14"/>
</dbReference>
<organism evidence="3 4">
    <name type="scientific">Pengzhenrongella frigida</name>
    <dbReference type="NCBI Taxonomy" id="1259133"/>
    <lineage>
        <taxon>Bacteria</taxon>
        <taxon>Bacillati</taxon>
        <taxon>Actinomycetota</taxon>
        <taxon>Actinomycetes</taxon>
        <taxon>Micrococcales</taxon>
        <taxon>Pengzhenrongella</taxon>
    </lineage>
</organism>
<evidence type="ECO:0000313" key="3">
    <source>
        <dbReference type="EMBL" id="RYV50760.1"/>
    </source>
</evidence>
<dbReference type="Pfam" id="PF08484">
    <property type="entry name" value="Methyltransf_14"/>
    <property type="match status" value="1"/>
</dbReference>
<feature type="domain" description="Methyltransferase putative zinc binding" evidence="1">
    <location>
        <begin position="16"/>
        <end position="68"/>
    </location>
</feature>
<dbReference type="InterPro" id="IPR038576">
    <property type="entry name" value="Methyltransf_Zn-bd_dom_put_sf"/>
</dbReference>
<name>A0A4Q5MYJ3_9MICO</name>
<feature type="domain" description="C-methyltransferase" evidence="2">
    <location>
        <begin position="218"/>
        <end position="374"/>
    </location>
</feature>
<evidence type="ECO:0000259" key="1">
    <source>
        <dbReference type="Pfam" id="PF08421"/>
    </source>
</evidence>
<sequence>MADVPAPSTPVSSWRCCWCRAQAGTIVLDLGDQPAADDFPAANAPTPDRTFGLRMVMCAACHLAQIEDDPTSAQEPRGVEPEALVRQGLDAVGHLADAGIARPGGRVLEFASPHGGSWLGPLAERGLHPVGGGPADLVVDSFGMMHDADQRAALAARAACLAEGGALALHYHSLATILRTGAWNALRHGHVAYYSTPALVAMARELGLVAVAAREYPLYGGTVMLVLAAAGASGAREHPDVTALVAKEIADGVTDPRRVATLGSDLLESVAAIRAYLRGVSRAGLTVAGYGAASRTAALLQCAGVGRQDLSAVADASSAKQGRMLPVSRVPIVGPTELVALRPDRVLLFVPDLLPEVRAALPEIEASGGRWVVLDPMPREVQPVT</sequence>
<evidence type="ECO:0000259" key="2">
    <source>
        <dbReference type="Pfam" id="PF08484"/>
    </source>
</evidence>
<dbReference type="Gene3D" id="3.40.50.720">
    <property type="entry name" value="NAD(P)-binding Rossmann-like Domain"/>
    <property type="match status" value="1"/>
</dbReference>
<dbReference type="SUPFAM" id="SSF53335">
    <property type="entry name" value="S-adenosyl-L-methionine-dependent methyltransferases"/>
    <property type="match status" value="1"/>
</dbReference>
<accession>A0A4Q5MYJ3</accession>
<dbReference type="InterPro" id="IPR013630">
    <property type="entry name" value="Methyltransf_Zn-bd_dom_put"/>
</dbReference>
<dbReference type="Gene3D" id="6.20.50.110">
    <property type="entry name" value="Methyltransferase, zinc-binding domain"/>
    <property type="match status" value="1"/>
</dbReference>
<proteinExistence type="predicted"/>
<dbReference type="Pfam" id="PF08421">
    <property type="entry name" value="Methyltransf_13"/>
    <property type="match status" value="1"/>
</dbReference>